<comment type="caution">
    <text evidence="6">The sequence shown here is derived from an EMBL/GenBank/DDBJ whole genome shotgun (WGS) entry which is preliminary data.</text>
</comment>
<sequence>MDPSRAPMPATATVRGRDGAAPNPGPAGDGDSREGRLAGWGHGPWPNPLRGQGRVLTILALKPEIEQRDLAYMLGMSRQALGELLSKLERSGFITREPNPNDRRRMVVRLTEAGRREAGRMRPNERNRAGILDGLSPEELAAFDRALGLILDSWQERFPGSRERLEERRAAMSEFMRRRSQAGFASHAHGGPFCRFGASARWGCGW</sequence>
<accession>A0A086YYG8</accession>
<keyword evidence="1" id="KW-0805">Transcription regulation</keyword>
<gene>
    <name evidence="6" type="ORF">BACT_0148</name>
</gene>
<name>A0A086YYG8_9BIFI</name>
<dbReference type="EMBL" id="JGYK01000002">
    <property type="protein sequence ID" value="KFI39318.1"/>
    <property type="molecule type" value="Genomic_DNA"/>
</dbReference>
<keyword evidence="7" id="KW-1185">Reference proteome</keyword>
<feature type="domain" description="HTH marR-type" evidence="5">
    <location>
        <begin position="1"/>
        <end position="152"/>
    </location>
</feature>
<dbReference type="AlphaFoldDB" id="A0A086YYG8"/>
<dbReference type="PRINTS" id="PR00598">
    <property type="entry name" value="HTHMARR"/>
</dbReference>
<keyword evidence="3" id="KW-0804">Transcription</keyword>
<proteinExistence type="predicted"/>
<evidence type="ECO:0000256" key="1">
    <source>
        <dbReference type="ARBA" id="ARBA00023015"/>
    </source>
</evidence>
<evidence type="ECO:0000259" key="5">
    <source>
        <dbReference type="PROSITE" id="PS50995"/>
    </source>
</evidence>
<dbReference type="PROSITE" id="PS50995">
    <property type="entry name" value="HTH_MARR_2"/>
    <property type="match status" value="1"/>
</dbReference>
<dbReference type="InterPro" id="IPR036390">
    <property type="entry name" value="WH_DNA-bd_sf"/>
</dbReference>
<dbReference type="SUPFAM" id="SSF46785">
    <property type="entry name" value="Winged helix' DNA-binding domain"/>
    <property type="match status" value="1"/>
</dbReference>
<dbReference type="PANTHER" id="PTHR33164:SF99">
    <property type="entry name" value="MARR FAMILY REGULATORY PROTEIN"/>
    <property type="match status" value="1"/>
</dbReference>
<keyword evidence="2" id="KW-0238">DNA-binding</keyword>
<dbReference type="PROSITE" id="PS01117">
    <property type="entry name" value="HTH_MARR_1"/>
    <property type="match status" value="1"/>
</dbReference>
<dbReference type="Pfam" id="PF01047">
    <property type="entry name" value="MarR"/>
    <property type="match status" value="1"/>
</dbReference>
<dbReference type="eggNOG" id="COG1846">
    <property type="taxonomic scope" value="Bacteria"/>
</dbReference>
<dbReference type="InterPro" id="IPR039422">
    <property type="entry name" value="MarR/SlyA-like"/>
</dbReference>
<protein>
    <submittedName>
        <fullName evidence="6">MarR family transcriptional regulator</fullName>
    </submittedName>
</protein>
<dbReference type="InterPro" id="IPR012318">
    <property type="entry name" value="HTH_CRP"/>
</dbReference>
<dbReference type="GO" id="GO:0003677">
    <property type="term" value="F:DNA binding"/>
    <property type="evidence" value="ECO:0007669"/>
    <property type="project" value="UniProtKB-KW"/>
</dbReference>
<dbReference type="Gene3D" id="1.10.10.10">
    <property type="entry name" value="Winged helix-like DNA-binding domain superfamily/Winged helix DNA-binding domain"/>
    <property type="match status" value="1"/>
</dbReference>
<dbReference type="RefSeq" id="WP_238548854.1">
    <property type="nucleotide sequence ID" value="NZ_JGYK01000002.1"/>
</dbReference>
<dbReference type="InterPro" id="IPR000835">
    <property type="entry name" value="HTH_MarR-typ"/>
</dbReference>
<dbReference type="Proteomes" id="UP000029015">
    <property type="component" value="Unassembled WGS sequence"/>
</dbReference>
<feature type="region of interest" description="Disordered" evidence="4">
    <location>
        <begin position="1"/>
        <end position="45"/>
    </location>
</feature>
<dbReference type="SMART" id="SM00347">
    <property type="entry name" value="HTH_MARR"/>
    <property type="match status" value="1"/>
</dbReference>
<evidence type="ECO:0000256" key="4">
    <source>
        <dbReference type="SAM" id="MobiDB-lite"/>
    </source>
</evidence>
<dbReference type="GO" id="GO:0006950">
    <property type="term" value="P:response to stress"/>
    <property type="evidence" value="ECO:0007669"/>
    <property type="project" value="TreeGrafter"/>
</dbReference>
<dbReference type="InterPro" id="IPR023187">
    <property type="entry name" value="Tscrpt_reg_MarR-type_CS"/>
</dbReference>
<organism evidence="6 7">
    <name type="scientific">Bifidobacterium actinocoloniiforme DSM 22766</name>
    <dbReference type="NCBI Taxonomy" id="1437605"/>
    <lineage>
        <taxon>Bacteria</taxon>
        <taxon>Bacillati</taxon>
        <taxon>Actinomycetota</taxon>
        <taxon>Actinomycetes</taxon>
        <taxon>Bifidobacteriales</taxon>
        <taxon>Bifidobacteriaceae</taxon>
        <taxon>Bifidobacterium</taxon>
    </lineage>
</organism>
<evidence type="ECO:0000313" key="7">
    <source>
        <dbReference type="Proteomes" id="UP000029015"/>
    </source>
</evidence>
<evidence type="ECO:0000313" key="6">
    <source>
        <dbReference type="EMBL" id="KFI39318.1"/>
    </source>
</evidence>
<dbReference type="GO" id="GO:0003700">
    <property type="term" value="F:DNA-binding transcription factor activity"/>
    <property type="evidence" value="ECO:0007669"/>
    <property type="project" value="InterPro"/>
</dbReference>
<evidence type="ECO:0000256" key="3">
    <source>
        <dbReference type="ARBA" id="ARBA00023163"/>
    </source>
</evidence>
<evidence type="ECO:0000256" key="2">
    <source>
        <dbReference type="ARBA" id="ARBA00023125"/>
    </source>
</evidence>
<dbReference type="PANTHER" id="PTHR33164">
    <property type="entry name" value="TRANSCRIPTIONAL REGULATOR, MARR FAMILY"/>
    <property type="match status" value="1"/>
</dbReference>
<dbReference type="InterPro" id="IPR036388">
    <property type="entry name" value="WH-like_DNA-bd_sf"/>
</dbReference>
<reference evidence="6 7" key="1">
    <citation type="submission" date="2014-03" db="EMBL/GenBank/DDBJ databases">
        <title>Genomics of Bifidobacteria.</title>
        <authorList>
            <person name="Ventura M."/>
            <person name="Milani C."/>
            <person name="Lugli G.A."/>
        </authorList>
    </citation>
    <scope>NUCLEOTIDE SEQUENCE [LARGE SCALE GENOMIC DNA]</scope>
    <source>
        <strain evidence="6 7">DSM 22766</strain>
    </source>
</reference>
<dbReference type="SMART" id="SM00419">
    <property type="entry name" value="HTH_CRP"/>
    <property type="match status" value="1"/>
</dbReference>